<dbReference type="EMBL" id="CP033122">
    <property type="protein sequence ID" value="AYO52250.1"/>
    <property type="molecule type" value="Genomic_DNA"/>
</dbReference>
<evidence type="ECO:0000313" key="2">
    <source>
        <dbReference type="Proteomes" id="UP000279962"/>
    </source>
</evidence>
<name>A0A3G2SWP7_9GAMM</name>
<reference evidence="1 2" key="1">
    <citation type="submission" date="2018-10" db="EMBL/GenBank/DDBJ databases">
        <title>The complete genome of Acinetobacter wuhouensis strain WCHAW010062.</title>
        <authorList>
            <person name="Hu Y."/>
            <person name="Long H."/>
            <person name="Feng Y."/>
            <person name="Zong Z."/>
        </authorList>
    </citation>
    <scope>NUCLEOTIDE SEQUENCE [LARGE SCALE GENOMIC DNA]</scope>
    <source>
        <strain evidence="1 2">WCHAW010062</strain>
        <plasmid evidence="1 2">p2_010062</plasmid>
    </source>
</reference>
<sequence length="119" mass="13605">MTEDQLKDHAQDLYEAVLRTVQDFSDKVDWIVLDMDKFQVDIEELRALNPSAERLAIAVRKLSDLIKAIGNLIQYDYSVENIAINAAQSALSLELVARAIENNDLEHLRQAIEMLRQHS</sequence>
<accession>A0A3G2SWP7</accession>
<proteinExistence type="predicted"/>
<geneLocation type="plasmid" evidence="1 2">
    <name>p2_010062</name>
</geneLocation>
<organism evidence="1 2">
    <name type="scientific">Acinetobacter wuhouensis</name>
    <dbReference type="NCBI Taxonomy" id="1879050"/>
    <lineage>
        <taxon>Bacteria</taxon>
        <taxon>Pseudomonadati</taxon>
        <taxon>Pseudomonadota</taxon>
        <taxon>Gammaproteobacteria</taxon>
        <taxon>Moraxellales</taxon>
        <taxon>Moraxellaceae</taxon>
        <taxon>Acinetobacter</taxon>
    </lineage>
</organism>
<keyword evidence="1" id="KW-0614">Plasmid</keyword>
<gene>
    <name evidence="1" type="ORF">CDG68_00435</name>
</gene>
<dbReference type="AlphaFoldDB" id="A0A3G2SWP7"/>
<protein>
    <submittedName>
        <fullName evidence="1">Uncharacterized protein</fullName>
    </submittedName>
</protein>
<evidence type="ECO:0000313" key="1">
    <source>
        <dbReference type="EMBL" id="AYO52250.1"/>
    </source>
</evidence>
<dbReference type="Proteomes" id="UP000279962">
    <property type="component" value="Plasmid p2_010062"/>
</dbReference>
<dbReference type="RefSeq" id="WP_087528901.1">
    <property type="nucleotide sequence ID" value="NZ_CP033122.1"/>
</dbReference>